<evidence type="ECO:0000313" key="2">
    <source>
        <dbReference type="Proteomes" id="UP000008721"/>
    </source>
</evidence>
<dbReference type="STRING" id="709032.Sulku_1964"/>
<evidence type="ECO:0008006" key="3">
    <source>
        <dbReference type="Google" id="ProtNLM"/>
    </source>
</evidence>
<evidence type="ECO:0000313" key="1">
    <source>
        <dbReference type="EMBL" id="ADR34624.1"/>
    </source>
</evidence>
<dbReference type="HOGENOM" id="CLU_2620737_0_0_7"/>
<dbReference type="Proteomes" id="UP000008721">
    <property type="component" value="Chromosome"/>
</dbReference>
<dbReference type="EMBL" id="CP002355">
    <property type="protein sequence ID" value="ADR34624.1"/>
    <property type="molecule type" value="Genomic_DNA"/>
</dbReference>
<protein>
    <recommendedName>
        <fullName evidence="3">Helix-turn-helix domain-containing protein</fullName>
    </recommendedName>
</protein>
<sequence length="78" mass="8858">MNSTTQMYVDLLYRKYGKTQLTRQELAETLEISVSSLEGLILKGDLPIRYKRIGVSQKARYVFPIIEVANFLAFADAA</sequence>
<accession>E4U267</accession>
<proteinExistence type="predicted"/>
<gene>
    <name evidence="1" type="ordered locus">Sulku_1964</name>
</gene>
<dbReference type="KEGG" id="sku:Sulku_1964"/>
<dbReference type="RefSeq" id="WP_013460821.1">
    <property type="nucleotide sequence ID" value="NC_014762.1"/>
</dbReference>
<dbReference type="AlphaFoldDB" id="E4U267"/>
<name>E4U267_SULKY</name>
<organism evidence="1 2">
    <name type="scientific">Sulfuricurvum kujiense (strain ATCC BAA-921 / DSM 16994 / JCM 11577 / YK-1)</name>
    <dbReference type="NCBI Taxonomy" id="709032"/>
    <lineage>
        <taxon>Bacteria</taxon>
        <taxon>Pseudomonadati</taxon>
        <taxon>Campylobacterota</taxon>
        <taxon>Epsilonproteobacteria</taxon>
        <taxon>Campylobacterales</taxon>
        <taxon>Sulfurimonadaceae</taxon>
        <taxon>Sulfuricurvum</taxon>
    </lineage>
</organism>
<keyword evidence="2" id="KW-1185">Reference proteome</keyword>
<reference evidence="1 2" key="1">
    <citation type="journal article" date="2012" name="Stand. Genomic Sci.">
        <title>Complete genome sequence of the sulfur compounds oxidizing chemolithoautotroph Sulfuricurvum kujiense type strain (YK-1(T)).</title>
        <authorList>
            <person name="Han C."/>
            <person name="Kotsyurbenko O."/>
            <person name="Chertkov O."/>
            <person name="Held B."/>
            <person name="Lapidus A."/>
            <person name="Nolan M."/>
            <person name="Lucas S."/>
            <person name="Hammon N."/>
            <person name="Deshpande S."/>
            <person name="Cheng J.F."/>
            <person name="Tapia R."/>
            <person name="Goodwin L.A."/>
            <person name="Pitluck S."/>
            <person name="Liolios K."/>
            <person name="Pagani I."/>
            <person name="Ivanova N."/>
            <person name="Mavromatis K."/>
            <person name="Mikhailova N."/>
            <person name="Pati A."/>
            <person name="Chen A."/>
            <person name="Palaniappan K."/>
            <person name="Land M."/>
            <person name="Hauser L."/>
            <person name="Chang Y.J."/>
            <person name="Jeffries C.D."/>
            <person name="Brambilla E.M."/>
            <person name="Rohde M."/>
            <person name="Spring S."/>
            <person name="Sikorski J."/>
            <person name="Goker M."/>
            <person name="Woyke T."/>
            <person name="Bristow J."/>
            <person name="Eisen J.A."/>
            <person name="Markowitz V."/>
            <person name="Hugenholtz P."/>
            <person name="Kyrpides N.C."/>
            <person name="Klenk H.P."/>
            <person name="Detter J.C."/>
        </authorList>
    </citation>
    <scope>NUCLEOTIDE SEQUENCE [LARGE SCALE GENOMIC DNA]</scope>
    <source>
        <strain evidence="2">ATCC BAA-921 / DSM 16994 / JCM 11577 / YK-1</strain>
    </source>
</reference>